<dbReference type="EC" id="3.5.2.9" evidence="6"/>
<keyword evidence="4" id="KW-0472">Membrane</keyword>
<dbReference type="SMART" id="SM00796">
    <property type="entry name" value="AHS1"/>
    <property type="match status" value="1"/>
</dbReference>
<dbReference type="InterPro" id="IPR010016">
    <property type="entry name" value="PxpB"/>
</dbReference>
<dbReference type="PANTHER" id="PTHR34698">
    <property type="entry name" value="5-OXOPROLINASE SUBUNIT B"/>
    <property type="match status" value="1"/>
</dbReference>
<evidence type="ECO:0000256" key="3">
    <source>
        <dbReference type="ARBA" id="ARBA00022840"/>
    </source>
</evidence>
<dbReference type="Pfam" id="PF02682">
    <property type="entry name" value="CT_C_D"/>
    <property type="match status" value="1"/>
</dbReference>
<keyword evidence="1" id="KW-0547">Nucleotide-binding</keyword>
<dbReference type="PANTHER" id="PTHR34698:SF2">
    <property type="entry name" value="5-OXOPROLINASE SUBUNIT B"/>
    <property type="match status" value="1"/>
</dbReference>
<keyword evidence="3" id="KW-0067">ATP-binding</keyword>
<accession>A0ABY7RUB2</accession>
<dbReference type="SUPFAM" id="SSF50891">
    <property type="entry name" value="Cyclophilin-like"/>
    <property type="match status" value="1"/>
</dbReference>
<reference evidence="6 7" key="1">
    <citation type="submission" date="2023-01" db="EMBL/GenBank/DDBJ databases">
        <title>Psychroserpens ponticola sp. nov., isolated from seawater.</title>
        <authorList>
            <person name="Kristyanto S."/>
            <person name="Jung J."/>
            <person name="Kim J.M."/>
            <person name="Jeon C.O."/>
        </authorList>
    </citation>
    <scope>NUCLEOTIDE SEQUENCE [LARGE SCALE GENOMIC DNA]</scope>
    <source>
        <strain evidence="6 7">MSW6</strain>
    </source>
</reference>
<dbReference type="SUPFAM" id="SSF160467">
    <property type="entry name" value="PH0987 N-terminal domain-like"/>
    <property type="match status" value="1"/>
</dbReference>
<dbReference type="RefSeq" id="WP_249996679.1">
    <property type="nucleotide sequence ID" value="NZ_CP116221.1"/>
</dbReference>
<dbReference type="Gene3D" id="2.40.100.10">
    <property type="entry name" value="Cyclophilin-like"/>
    <property type="match status" value="1"/>
</dbReference>
<dbReference type="InterPro" id="IPR029000">
    <property type="entry name" value="Cyclophilin-like_dom_sf"/>
</dbReference>
<protein>
    <submittedName>
        <fullName evidence="6">5-oxoprolinase subunit PxpB</fullName>
        <ecNumber evidence="6">3.5.2.9</ecNumber>
    </submittedName>
</protein>
<dbReference type="Gene3D" id="3.30.1360.40">
    <property type="match status" value="1"/>
</dbReference>
<name>A0ABY7RUB2_9FLAO</name>
<dbReference type="NCBIfam" id="TIGR00370">
    <property type="entry name" value="5-oxoprolinase subunit PxpB"/>
    <property type="match status" value="1"/>
</dbReference>
<dbReference type="EMBL" id="CP116221">
    <property type="protein sequence ID" value="WCO00418.1"/>
    <property type="molecule type" value="Genomic_DNA"/>
</dbReference>
<organism evidence="6 7">
    <name type="scientific">Psychroserpens ponticola</name>
    <dbReference type="NCBI Taxonomy" id="2932268"/>
    <lineage>
        <taxon>Bacteria</taxon>
        <taxon>Pseudomonadati</taxon>
        <taxon>Bacteroidota</taxon>
        <taxon>Flavobacteriia</taxon>
        <taxon>Flavobacteriales</taxon>
        <taxon>Flavobacteriaceae</taxon>
        <taxon>Psychroserpens</taxon>
    </lineage>
</organism>
<evidence type="ECO:0000259" key="5">
    <source>
        <dbReference type="SMART" id="SM00796"/>
    </source>
</evidence>
<feature type="domain" description="Carboxyltransferase" evidence="5">
    <location>
        <begin position="6"/>
        <end position="207"/>
    </location>
</feature>
<keyword evidence="4" id="KW-0812">Transmembrane</keyword>
<evidence type="ECO:0000256" key="1">
    <source>
        <dbReference type="ARBA" id="ARBA00022741"/>
    </source>
</evidence>
<evidence type="ECO:0000313" key="7">
    <source>
        <dbReference type="Proteomes" id="UP001202717"/>
    </source>
</evidence>
<sequence>MKDFELTYHRFSERSILVQWPHRISKNILNDVLIFKNHLLKSNIKQVLQVNNAYNSILVIYKCTIDVVYDEVFALKALYFSRANAKNHVFRLWRIPVCYDDKFGIDLDEMSIEMKLSKSEIIKRHSEVFYTVFFIGFLPGFLYLGGLDKQLFFPRKKSPRLQIEKGAVAIGNQQTGIYPNVSPAGWNIIGNSPLEFFNNEPNLPCFAKAGDTIQFIPVSIEVHNEILKAVQNGTYSIESEVVYG</sequence>
<feature type="transmembrane region" description="Helical" evidence="4">
    <location>
        <begin position="128"/>
        <end position="147"/>
    </location>
</feature>
<keyword evidence="2 6" id="KW-0378">Hydrolase</keyword>
<evidence type="ECO:0000256" key="4">
    <source>
        <dbReference type="SAM" id="Phobius"/>
    </source>
</evidence>
<evidence type="ECO:0000313" key="6">
    <source>
        <dbReference type="EMBL" id="WCO00418.1"/>
    </source>
</evidence>
<keyword evidence="4" id="KW-1133">Transmembrane helix</keyword>
<gene>
    <name evidence="6" type="primary">pxpB</name>
    <name evidence="6" type="ORF">MUN68_010085</name>
</gene>
<evidence type="ECO:0000256" key="2">
    <source>
        <dbReference type="ARBA" id="ARBA00022801"/>
    </source>
</evidence>
<dbReference type="InterPro" id="IPR003833">
    <property type="entry name" value="CT_C_D"/>
</dbReference>
<keyword evidence="7" id="KW-1185">Reference proteome</keyword>
<dbReference type="GO" id="GO:0017168">
    <property type="term" value="F:5-oxoprolinase (ATP-hydrolyzing) activity"/>
    <property type="evidence" value="ECO:0007669"/>
    <property type="project" value="UniProtKB-EC"/>
</dbReference>
<dbReference type="Proteomes" id="UP001202717">
    <property type="component" value="Chromosome"/>
</dbReference>
<proteinExistence type="predicted"/>